<dbReference type="Proteomes" id="UP000009186">
    <property type="component" value="Chromosome"/>
</dbReference>
<organism evidence="1 2">
    <name type="scientific">Flavobacterium branchiophilum (strain FL-15)</name>
    <dbReference type="NCBI Taxonomy" id="1034807"/>
    <lineage>
        <taxon>Bacteria</taxon>
        <taxon>Pseudomonadati</taxon>
        <taxon>Bacteroidota</taxon>
        <taxon>Flavobacteriia</taxon>
        <taxon>Flavobacteriales</taxon>
        <taxon>Flavobacteriaceae</taxon>
        <taxon>Flavobacterium</taxon>
    </lineage>
</organism>
<dbReference type="EMBL" id="FQ859183">
    <property type="protein sequence ID" value="CCB70211.1"/>
    <property type="molecule type" value="Genomic_DNA"/>
</dbReference>
<evidence type="ECO:0000313" key="2">
    <source>
        <dbReference type="Proteomes" id="UP000009186"/>
    </source>
</evidence>
<proteinExistence type="predicted"/>
<accession>G2Z2N8</accession>
<dbReference type="AlphaFoldDB" id="G2Z2N8"/>
<dbReference type="eggNOG" id="ENOG5030ZE4">
    <property type="taxonomic scope" value="Bacteria"/>
</dbReference>
<dbReference type="STRING" id="1034807.FBFL15_2191"/>
<sequence length="184" mass="21514">MEVQQIVRLEMDGKYKIILLILLFLSICNCKNQVKTENSGKELIIQNINFLIDSVERFDMSKIPVSEKFKDIKIEKITVGILDSVLIDNEGNLNKINPLKYSKFKMCPNDLVKFKSEYKIKLVKINNYDSNILFVKFSNLKIENNEATIDVKKNIGISMIKERYYFVRKNNFWLFKKKILTGSG</sequence>
<keyword evidence="2" id="KW-1185">Reference proteome</keyword>
<evidence type="ECO:0000313" key="1">
    <source>
        <dbReference type="EMBL" id="CCB70211.1"/>
    </source>
</evidence>
<dbReference type="HOGENOM" id="CLU_1466154_0_0_10"/>
<protein>
    <submittedName>
        <fullName evidence="1">Uncharacterized protein</fullName>
    </submittedName>
</protein>
<gene>
    <name evidence="1" type="ordered locus">FBFL15_2191</name>
</gene>
<dbReference type="KEGG" id="fbr:FBFL15_2191"/>
<reference evidence="1 2" key="1">
    <citation type="journal article" date="2011" name="Appl. Environ. Microbiol.">
        <title>Complete genome sequence of the fish pathogen Flavobacterium branchiophilum.</title>
        <authorList>
            <consortium name="1:IP"/>
            <consortium name="Microbial Evolutionary Genomics,F-75015 Paris"/>
            <consortium name="France 2:CNRS"/>
            <consortium name="URA2171"/>
            <consortium name="F-75015 Paris,France 3:Unite de Virologie et Immunologie Mol."/>
            <consortium name="INRA,78352 Jouy en Josas Cedex"/>
            <consortium name="France. 4:Unite de Mathemathique"/>
            <consortium name="Informatique et Genome,INRA"/>
            <consortium name="78352 Jouy en Josas Cedex"/>
            <consortium name="France. 5:CEA/Genoscope"/>
            <consortium name="Evry"/>
            <consortium name="France"/>
            <person name="Touchon M."/>
            <person name="Barbier P."/>
            <person name="Bernardet J.F."/>
            <person name="Loux V."/>
            <person name="Vacherie B."/>
            <person name="Barbe V."/>
            <person name="Rocha E.P."/>
            <person name="Duchaud E."/>
        </authorList>
    </citation>
    <scope>NUCLEOTIDE SEQUENCE [LARGE SCALE GENOMIC DNA]</scope>
    <source>
        <strain evidence="1 2">FL-15</strain>
    </source>
</reference>
<dbReference type="RefSeq" id="WP_014084673.1">
    <property type="nucleotide sequence ID" value="NC_016001.1"/>
</dbReference>
<name>G2Z2N8_FLABF</name>